<keyword evidence="2" id="KW-1185">Reference proteome</keyword>
<dbReference type="EMBL" id="CAJNOC010005083">
    <property type="protein sequence ID" value="CAF1041840.1"/>
    <property type="molecule type" value="Genomic_DNA"/>
</dbReference>
<reference evidence="1" key="1">
    <citation type="submission" date="2021-02" db="EMBL/GenBank/DDBJ databases">
        <authorList>
            <person name="Nowell W R."/>
        </authorList>
    </citation>
    <scope>NUCLEOTIDE SEQUENCE</scope>
    <source>
        <strain evidence="1">Ploen Becks lab</strain>
    </source>
</reference>
<dbReference type="InterPro" id="IPR017850">
    <property type="entry name" value="Alkaline_phosphatase_core_sf"/>
</dbReference>
<gene>
    <name evidence="1" type="ORF">OXX778_LOCUS18391</name>
</gene>
<protein>
    <recommendedName>
        <fullName evidence="3">Sulfatase N-terminal domain-containing protein</fullName>
    </recommendedName>
</protein>
<evidence type="ECO:0000313" key="2">
    <source>
        <dbReference type="Proteomes" id="UP000663879"/>
    </source>
</evidence>
<dbReference type="OrthoDB" id="413313at2759"/>
<organism evidence="1 2">
    <name type="scientific">Brachionus calyciflorus</name>
    <dbReference type="NCBI Taxonomy" id="104777"/>
    <lineage>
        <taxon>Eukaryota</taxon>
        <taxon>Metazoa</taxon>
        <taxon>Spiralia</taxon>
        <taxon>Gnathifera</taxon>
        <taxon>Rotifera</taxon>
        <taxon>Eurotatoria</taxon>
        <taxon>Monogononta</taxon>
        <taxon>Pseudotrocha</taxon>
        <taxon>Ploima</taxon>
        <taxon>Brachionidae</taxon>
        <taxon>Brachionus</taxon>
    </lineage>
</organism>
<dbReference type="Gene3D" id="3.40.720.10">
    <property type="entry name" value="Alkaline Phosphatase, subunit A"/>
    <property type="match status" value="1"/>
</dbReference>
<dbReference type="Pfam" id="PF02995">
    <property type="entry name" value="DUF229"/>
    <property type="match status" value="1"/>
</dbReference>
<dbReference type="AlphaFoldDB" id="A0A814JS50"/>
<dbReference type="GO" id="GO:0005615">
    <property type="term" value="C:extracellular space"/>
    <property type="evidence" value="ECO:0007669"/>
    <property type="project" value="TreeGrafter"/>
</dbReference>
<comment type="caution">
    <text evidence="1">The sequence shown here is derived from an EMBL/GenBank/DDBJ whole genome shotgun (WGS) entry which is preliminary data.</text>
</comment>
<evidence type="ECO:0000313" key="1">
    <source>
        <dbReference type="EMBL" id="CAF1041840.1"/>
    </source>
</evidence>
<dbReference type="PANTHER" id="PTHR10974">
    <property type="entry name" value="FI08016P-RELATED"/>
    <property type="match status" value="1"/>
</dbReference>
<dbReference type="InterPro" id="IPR004245">
    <property type="entry name" value="DUF229"/>
</dbReference>
<dbReference type="PANTHER" id="PTHR10974:SF1">
    <property type="entry name" value="FI08016P-RELATED"/>
    <property type="match status" value="1"/>
</dbReference>
<dbReference type="Proteomes" id="UP000663879">
    <property type="component" value="Unassembled WGS sequence"/>
</dbReference>
<accession>A0A814JS50</accession>
<dbReference type="SUPFAM" id="SSF53649">
    <property type="entry name" value="Alkaline phosphatase-like"/>
    <property type="match status" value="1"/>
</dbReference>
<evidence type="ECO:0008006" key="3">
    <source>
        <dbReference type="Google" id="ProtNLM"/>
    </source>
</evidence>
<sequence>FPFIWNDFKKELGYKTMYAEDMAFIGTFNMRFKGMKNQPVDHFPRSFQLSSSRFIKGDCIGGKTYARVNFEYGESFANAYKNQGFFGIFFLANYSHGSTETIQYVDQDLLKFLEFFNSDETFKRNTMLFIMSDHGPRFTYSRKSLSGLLKERNPFLSVFAPEIFIKRYPNEYENLISNTKKLLTPMDIYRTWLDLIALEKSGKKSLHNDGRSLSLFSEIPMKRSCAEAGIDPHFCTCLKRTKLQINDTTKNIANEFVNFINENLIKDIKHKCAKLETSKIYEAYLLEADLIKHQIFVDFITHKYFFQIETKNNNGGQFEFTVTEEIHKNNGTKKYIFDKRYISRINKYGRAADCIQKDFPSLREFCYCVV</sequence>
<feature type="non-terminal residue" evidence="1">
    <location>
        <position position="1"/>
    </location>
</feature>
<name>A0A814JS50_9BILA</name>
<proteinExistence type="predicted"/>